<dbReference type="InterPro" id="IPR039426">
    <property type="entry name" value="TonB-dep_rcpt-like"/>
</dbReference>
<evidence type="ECO:0008006" key="15">
    <source>
        <dbReference type="Google" id="ProtNLM"/>
    </source>
</evidence>
<dbReference type="HOGENOM" id="CLU_008287_16_0_6"/>
<dbReference type="Gene3D" id="2.40.170.20">
    <property type="entry name" value="TonB-dependent receptor, beta-barrel domain"/>
    <property type="match status" value="1"/>
</dbReference>
<evidence type="ECO:0000256" key="9">
    <source>
        <dbReference type="RuleBase" id="RU003357"/>
    </source>
</evidence>
<evidence type="ECO:0000256" key="1">
    <source>
        <dbReference type="ARBA" id="ARBA00004571"/>
    </source>
</evidence>
<dbReference type="InterPro" id="IPR000531">
    <property type="entry name" value="Beta-barrel_TonB"/>
</dbReference>
<dbReference type="InterPro" id="IPR037066">
    <property type="entry name" value="Plug_dom_sf"/>
</dbReference>
<dbReference type="RefSeq" id="WP_008738152.1">
    <property type="nucleotide sequence ID" value="NZ_CP004387.1"/>
</dbReference>
<evidence type="ECO:0000313" key="13">
    <source>
        <dbReference type="EMBL" id="AJD47179.1"/>
    </source>
</evidence>
<evidence type="ECO:0000256" key="8">
    <source>
        <dbReference type="PROSITE-ProRule" id="PRU01360"/>
    </source>
</evidence>
<reference evidence="13 14" key="1">
    <citation type="journal article" date="2012" name="J. Bacteriol.">
        <title>Genome sequence of an alkane-degrading bacterium, Alcanivorax pacificus type strain W11-5, isolated from deep sea sediment.</title>
        <authorList>
            <person name="Lai Q."/>
            <person name="Shao Z."/>
        </authorList>
    </citation>
    <scope>NUCLEOTIDE SEQUENCE [LARGE SCALE GENOMIC DNA]</scope>
    <source>
        <strain evidence="13 14">W11-5</strain>
    </source>
</reference>
<dbReference type="InterPro" id="IPR012910">
    <property type="entry name" value="Plug_dom"/>
</dbReference>
<dbReference type="PROSITE" id="PS52016">
    <property type="entry name" value="TONB_DEPENDENT_REC_3"/>
    <property type="match status" value="1"/>
</dbReference>
<dbReference type="EMBL" id="CP004387">
    <property type="protein sequence ID" value="AJD47179.1"/>
    <property type="molecule type" value="Genomic_DNA"/>
</dbReference>
<name>A0A0B4XGE5_9GAMM</name>
<keyword evidence="3 8" id="KW-1134">Transmembrane beta strand</keyword>
<dbReference type="Gene3D" id="2.170.130.10">
    <property type="entry name" value="TonB-dependent receptor, plug domain"/>
    <property type="match status" value="1"/>
</dbReference>
<dbReference type="GO" id="GO:0044718">
    <property type="term" value="P:siderophore transmembrane transport"/>
    <property type="evidence" value="ECO:0007669"/>
    <property type="project" value="TreeGrafter"/>
</dbReference>
<feature type="signal peptide" evidence="10">
    <location>
        <begin position="1"/>
        <end position="19"/>
    </location>
</feature>
<dbReference type="GO" id="GO:0015344">
    <property type="term" value="F:siderophore uptake transmembrane transporter activity"/>
    <property type="evidence" value="ECO:0007669"/>
    <property type="project" value="TreeGrafter"/>
</dbReference>
<evidence type="ECO:0000259" key="11">
    <source>
        <dbReference type="Pfam" id="PF00593"/>
    </source>
</evidence>
<feature type="domain" description="TonB-dependent receptor plug" evidence="12">
    <location>
        <begin position="52"/>
        <end position="161"/>
    </location>
</feature>
<evidence type="ECO:0000256" key="2">
    <source>
        <dbReference type="ARBA" id="ARBA00022448"/>
    </source>
</evidence>
<keyword evidence="6 8" id="KW-0472">Membrane</keyword>
<dbReference type="Pfam" id="PF07715">
    <property type="entry name" value="Plug"/>
    <property type="match status" value="1"/>
</dbReference>
<sequence length="715" mass="80428">MRSLLLVLVMSASSQGAVAALDWPPASGHDDAGASASGMPVVLTPARLRQPQSEVPASVTVIDRSLIEASGAREIYQLFRLVPGMAALKVDGNVPTVAYHATQARDTRRMLVLVDGRSVYQPGLSRVLWNDIPLEVEDIERIEVTRGPNAAAYGANAFTGIINIISRHPEDVIGTTVSIRGGNNGVRDVRLTDGRRWSDGGLRLTAARRADEGYDDDILYLGRPLRDAREVHTFNLRLAHHLNLRDTLEVFAGGARTALQRPVDSGLLTFVDYTRLPEEDNRSGFLQLRWSREISDQHQLRVQTYAQYTRAALSQSVCTLDPLTGLPGPGGGVFYSRELRDLYNANNRDLDATLAAFPSDPAVLNRYSTLAGSGAAPFCHGLGQQVEEQRADLEIEDTLQLHRRVRLVTGANVRQDRAVSQVFLRGTHENNSQALFSNLELMPLDPVRINLGGFYQWDEINGSEFSPRAALIWTPAPGHGVRLVYSRAVRSVDVYEDQADTSIRPEKLPADYRDNAVALLGWTQPELFLTQRSDGMLKSERIRSRELGYFGRMGQFEIDVRFFNERLSDLISRPVNPFQFEASNADRVDHRGWETQLAWWPHRRHLLRLTAARVLTEATTGFERRLIARNSGSLLWRYDFADGWLFSSAYYLAKDYNDYRYEQATAQLAKRYHLGPTELELRAMIEHNLSGDPVVFDENLYRDNSRYWFSVAINF</sequence>
<evidence type="ECO:0000256" key="5">
    <source>
        <dbReference type="ARBA" id="ARBA00023077"/>
    </source>
</evidence>
<keyword evidence="4 8" id="KW-0812">Transmembrane</keyword>
<dbReference type="InterPro" id="IPR036942">
    <property type="entry name" value="Beta-barrel_TonB_sf"/>
</dbReference>
<keyword evidence="10" id="KW-0732">Signal</keyword>
<organism evidence="13 14">
    <name type="scientific">Isoalcanivorax pacificus W11-5</name>
    <dbReference type="NCBI Taxonomy" id="391936"/>
    <lineage>
        <taxon>Bacteria</taxon>
        <taxon>Pseudomonadati</taxon>
        <taxon>Pseudomonadota</taxon>
        <taxon>Gammaproteobacteria</taxon>
        <taxon>Oceanospirillales</taxon>
        <taxon>Alcanivoracaceae</taxon>
        <taxon>Isoalcanivorax</taxon>
    </lineage>
</organism>
<accession>A0A0B4XGE5</accession>
<dbReference type="KEGG" id="apac:S7S_03785"/>
<feature type="domain" description="TonB-dependent receptor-like beta-barrel" evidence="11">
    <location>
        <begin position="269"/>
        <end position="659"/>
    </location>
</feature>
<dbReference type="SUPFAM" id="SSF56935">
    <property type="entry name" value="Porins"/>
    <property type="match status" value="1"/>
</dbReference>
<evidence type="ECO:0000256" key="6">
    <source>
        <dbReference type="ARBA" id="ARBA00023136"/>
    </source>
</evidence>
<comment type="similarity">
    <text evidence="8 9">Belongs to the TonB-dependent receptor family.</text>
</comment>
<evidence type="ECO:0000313" key="14">
    <source>
        <dbReference type="Proteomes" id="UP000006764"/>
    </source>
</evidence>
<keyword evidence="7 8" id="KW-0998">Cell outer membrane</keyword>
<evidence type="ECO:0000256" key="3">
    <source>
        <dbReference type="ARBA" id="ARBA00022452"/>
    </source>
</evidence>
<keyword evidence="2 8" id="KW-0813">Transport</keyword>
<gene>
    <name evidence="13" type="ORF">S7S_03785</name>
</gene>
<evidence type="ECO:0000256" key="7">
    <source>
        <dbReference type="ARBA" id="ARBA00023237"/>
    </source>
</evidence>
<dbReference type="Proteomes" id="UP000006764">
    <property type="component" value="Chromosome"/>
</dbReference>
<evidence type="ECO:0000259" key="12">
    <source>
        <dbReference type="Pfam" id="PF07715"/>
    </source>
</evidence>
<evidence type="ECO:0000256" key="10">
    <source>
        <dbReference type="SAM" id="SignalP"/>
    </source>
</evidence>
<protein>
    <recommendedName>
        <fullName evidence="15">TonB-dependent receptor</fullName>
    </recommendedName>
</protein>
<dbReference type="AlphaFoldDB" id="A0A0B4XGE5"/>
<dbReference type="GO" id="GO:0009279">
    <property type="term" value="C:cell outer membrane"/>
    <property type="evidence" value="ECO:0007669"/>
    <property type="project" value="UniProtKB-SubCell"/>
</dbReference>
<evidence type="ECO:0000256" key="4">
    <source>
        <dbReference type="ARBA" id="ARBA00022692"/>
    </source>
</evidence>
<comment type="subcellular location">
    <subcellularLocation>
        <location evidence="1 8">Cell outer membrane</location>
        <topology evidence="1 8">Multi-pass membrane protein</topology>
    </subcellularLocation>
</comment>
<keyword evidence="5 9" id="KW-0798">TonB box</keyword>
<dbReference type="PANTHER" id="PTHR30069:SF27">
    <property type="entry name" value="BLL4766 PROTEIN"/>
    <property type="match status" value="1"/>
</dbReference>
<keyword evidence="14" id="KW-1185">Reference proteome</keyword>
<dbReference type="Pfam" id="PF00593">
    <property type="entry name" value="TonB_dep_Rec_b-barrel"/>
    <property type="match status" value="1"/>
</dbReference>
<dbReference type="PANTHER" id="PTHR30069">
    <property type="entry name" value="TONB-DEPENDENT OUTER MEMBRANE RECEPTOR"/>
    <property type="match status" value="1"/>
</dbReference>
<dbReference type="STRING" id="391936.S7S_03785"/>
<proteinExistence type="inferred from homology"/>
<feature type="chain" id="PRO_5002098732" description="TonB-dependent receptor" evidence="10">
    <location>
        <begin position="20"/>
        <end position="715"/>
    </location>
</feature>